<dbReference type="GO" id="GO:0016010">
    <property type="term" value="C:dystrophin-associated glycoprotein complex"/>
    <property type="evidence" value="ECO:0007669"/>
    <property type="project" value="InterPro"/>
</dbReference>
<keyword evidence="2" id="KW-0812">Transmembrane</keyword>
<keyword evidence="2" id="KW-1133">Transmembrane helix</keyword>
<feature type="region of interest" description="Disordered" evidence="1">
    <location>
        <begin position="372"/>
        <end position="399"/>
    </location>
</feature>
<feature type="signal peptide" evidence="3">
    <location>
        <begin position="1"/>
        <end position="29"/>
    </location>
</feature>
<keyword evidence="5" id="KW-1185">Reference proteome</keyword>
<proteinExistence type="predicted"/>
<evidence type="ECO:0000256" key="1">
    <source>
        <dbReference type="SAM" id="MobiDB-lite"/>
    </source>
</evidence>
<name>A0A6S7JXV6_PARCT</name>
<dbReference type="EMBL" id="CACRXK020023461">
    <property type="protein sequence ID" value="CAB4037786.1"/>
    <property type="molecule type" value="Genomic_DNA"/>
</dbReference>
<feature type="compositionally biased region" description="Polar residues" evidence="1">
    <location>
        <begin position="372"/>
        <end position="383"/>
    </location>
</feature>
<organism evidence="4 5">
    <name type="scientific">Paramuricea clavata</name>
    <name type="common">Red gorgonian</name>
    <name type="synonym">Violescent sea-whip</name>
    <dbReference type="NCBI Taxonomy" id="317549"/>
    <lineage>
        <taxon>Eukaryota</taxon>
        <taxon>Metazoa</taxon>
        <taxon>Cnidaria</taxon>
        <taxon>Anthozoa</taxon>
        <taxon>Octocorallia</taxon>
        <taxon>Malacalcyonacea</taxon>
        <taxon>Plexauridae</taxon>
        <taxon>Paramuricea</taxon>
    </lineage>
</organism>
<evidence type="ECO:0000256" key="3">
    <source>
        <dbReference type="SAM" id="SignalP"/>
    </source>
</evidence>
<evidence type="ECO:0000313" key="4">
    <source>
        <dbReference type="EMBL" id="CAB4037786.1"/>
    </source>
</evidence>
<feature type="transmembrane region" description="Helical" evidence="2">
    <location>
        <begin position="293"/>
        <end position="317"/>
    </location>
</feature>
<evidence type="ECO:0000313" key="5">
    <source>
        <dbReference type="Proteomes" id="UP001152795"/>
    </source>
</evidence>
<comment type="caution">
    <text evidence="4">The sequence shown here is derived from an EMBL/GenBank/DDBJ whole genome shotgun (WGS) entry which is preliminary data.</text>
</comment>
<accession>A0A6S7JXV6</accession>
<feature type="chain" id="PRO_5043915968" evidence="3">
    <location>
        <begin position="30"/>
        <end position="421"/>
    </location>
</feature>
<feature type="compositionally biased region" description="Polar residues" evidence="1">
    <location>
        <begin position="259"/>
        <end position="282"/>
    </location>
</feature>
<keyword evidence="3" id="KW-0732">Signal</keyword>
<evidence type="ECO:0000256" key="2">
    <source>
        <dbReference type="SAM" id="Phobius"/>
    </source>
</evidence>
<keyword evidence="2" id="KW-0472">Membrane</keyword>
<gene>
    <name evidence="4" type="ORF">PACLA_8A062114</name>
</gene>
<feature type="region of interest" description="Disordered" evidence="1">
    <location>
        <begin position="259"/>
        <end position="286"/>
    </location>
</feature>
<dbReference type="AlphaFoldDB" id="A0A6S7JXV6"/>
<dbReference type="Proteomes" id="UP001152795">
    <property type="component" value="Unassembled WGS sequence"/>
</dbReference>
<sequence length="421" mass="48038">MKYTHFLPIFEGFFAVVILSLQNISSVQTDHLRVNVSRQSDGDILVFEDKVHCASFNAKCSRVPNNERETTKYNICDSCKCLSGNTTYVSTENKCINTNEMTTLNCRIFRQKQVTVLKKSNKAISRPVHAYRCEIKEQHPEFYSDNKGADTWIRMIDVDFSLRSRFKTGNRRLRNWLVTFNNNNISKMLSKYAGRIVKLKLSCRMRRRQRKQTDLCIIFKIAGSVTGGNSTLVRHPNDTYRSPSARPTRVDTLWHTANGYTSTESPSAIKTSLPSGNNTAQDQKSKSGKNNHVIWIIITVLIVIIIVLIAAIVFICFKRRKTKRTNEEDRRRDIRLHEYDVPIKSQFQGVHGGNPQGADHIYATISEMQNANSATCSSPNEYQELNPGDREKDASHYQPLVQPSELQYVDILPHQAEVGSN</sequence>
<reference evidence="4" key="1">
    <citation type="submission" date="2020-04" db="EMBL/GenBank/DDBJ databases">
        <authorList>
            <person name="Alioto T."/>
            <person name="Alioto T."/>
            <person name="Gomez Garrido J."/>
        </authorList>
    </citation>
    <scope>NUCLEOTIDE SEQUENCE</scope>
    <source>
        <strain evidence="4">A484AB</strain>
    </source>
</reference>
<protein>
    <submittedName>
        <fullName evidence="4">---NA</fullName>
    </submittedName>
</protein>